<dbReference type="AlphaFoldDB" id="A0AA37RXH5"/>
<protein>
    <submittedName>
        <fullName evidence="1">Fusion protein</fullName>
    </submittedName>
</protein>
<dbReference type="SUPFAM" id="SSF69118">
    <property type="entry name" value="AhpD-like"/>
    <property type="match status" value="1"/>
</dbReference>
<keyword evidence="2" id="KW-1185">Reference proteome</keyword>
<reference evidence="1" key="2">
    <citation type="submission" date="2023-01" db="EMBL/GenBank/DDBJ databases">
        <title>Draft genome sequence of Paraferrimonas sedimenticola strain NBRC 101628.</title>
        <authorList>
            <person name="Sun Q."/>
            <person name="Mori K."/>
        </authorList>
    </citation>
    <scope>NUCLEOTIDE SEQUENCE</scope>
    <source>
        <strain evidence="1">NBRC 101628</strain>
    </source>
</reference>
<dbReference type="Proteomes" id="UP001161422">
    <property type="component" value="Unassembled WGS sequence"/>
</dbReference>
<reference evidence="1" key="1">
    <citation type="journal article" date="2014" name="Int. J. Syst. Evol. Microbiol.">
        <title>Complete genome sequence of Corynebacterium casei LMG S-19264T (=DSM 44701T), isolated from a smear-ripened cheese.</title>
        <authorList>
            <consortium name="US DOE Joint Genome Institute (JGI-PGF)"/>
            <person name="Walter F."/>
            <person name="Albersmeier A."/>
            <person name="Kalinowski J."/>
            <person name="Ruckert C."/>
        </authorList>
    </citation>
    <scope>NUCLEOTIDE SEQUENCE</scope>
    <source>
        <strain evidence="1">NBRC 101628</strain>
    </source>
</reference>
<evidence type="ECO:0000313" key="2">
    <source>
        <dbReference type="Proteomes" id="UP001161422"/>
    </source>
</evidence>
<dbReference type="EMBL" id="BSNC01000006">
    <property type="protein sequence ID" value="GLP97296.1"/>
    <property type="molecule type" value="Genomic_DNA"/>
</dbReference>
<dbReference type="Gene3D" id="1.20.1290.10">
    <property type="entry name" value="AhpD-like"/>
    <property type="match status" value="1"/>
</dbReference>
<dbReference type="RefSeq" id="WP_095504852.1">
    <property type="nucleotide sequence ID" value="NZ_BSNC01000006.1"/>
</dbReference>
<dbReference type="PANTHER" id="PTHR35446:SF2">
    <property type="entry name" value="CARBOXYMUCONOLACTONE DECARBOXYLASE-LIKE DOMAIN-CONTAINING PROTEIN"/>
    <property type="match status" value="1"/>
</dbReference>
<gene>
    <name evidence="1" type="ORF">GCM10007895_26030</name>
</gene>
<sequence length="196" mass="21504">MAHLSPLAADLHPELEKDFAIFIDILGFIPNSLLTMQRKPAIVKGFGVLTQAVMSKDSEVDFGFKRLLAHFASNAVGCRYCEAHSLVAAQIHGIDDAKLAELWSYQTSELYSEAERVALDYALAAASVPNAVDEALMVRMKQHWSENQIVEILGAVCLYGFLNRWNDSMATDLEEAPLAMAQAVLDPNWNAGKHGG</sequence>
<accession>A0AA37RXH5</accession>
<evidence type="ECO:0000313" key="1">
    <source>
        <dbReference type="EMBL" id="GLP97296.1"/>
    </source>
</evidence>
<dbReference type="InterPro" id="IPR029032">
    <property type="entry name" value="AhpD-like"/>
</dbReference>
<dbReference type="PANTHER" id="PTHR35446">
    <property type="entry name" value="SI:CH211-175M2.5"/>
    <property type="match status" value="1"/>
</dbReference>
<proteinExistence type="predicted"/>
<comment type="caution">
    <text evidence="1">The sequence shown here is derived from an EMBL/GenBank/DDBJ whole genome shotgun (WGS) entry which is preliminary data.</text>
</comment>
<organism evidence="1 2">
    <name type="scientific">Paraferrimonas sedimenticola</name>
    <dbReference type="NCBI Taxonomy" id="375674"/>
    <lineage>
        <taxon>Bacteria</taxon>
        <taxon>Pseudomonadati</taxon>
        <taxon>Pseudomonadota</taxon>
        <taxon>Gammaproteobacteria</taxon>
        <taxon>Alteromonadales</taxon>
        <taxon>Ferrimonadaceae</taxon>
        <taxon>Paraferrimonas</taxon>
    </lineage>
</organism>
<name>A0AA37RXH5_9GAMM</name>